<evidence type="ECO:0000313" key="3">
    <source>
        <dbReference type="EMBL" id="JAG26434.1"/>
    </source>
</evidence>
<feature type="region of interest" description="Disordered" evidence="1">
    <location>
        <begin position="229"/>
        <end position="249"/>
    </location>
</feature>
<reference evidence="3" key="2">
    <citation type="submission" date="2014-07" db="EMBL/GenBank/DDBJ databases">
        <authorList>
            <person name="Hull J."/>
        </authorList>
    </citation>
    <scope>NUCLEOTIDE SEQUENCE</scope>
</reference>
<dbReference type="EMBL" id="GBHO01017170">
    <property type="protein sequence ID" value="JAG26434.1"/>
    <property type="molecule type" value="Transcribed_RNA"/>
</dbReference>
<reference evidence="5" key="4">
    <citation type="journal article" date="2016" name="Gigascience">
        <title>De novo construction of an expanded transcriptome assembly for the western tarnished plant bug, Lygus hesperus.</title>
        <authorList>
            <person name="Tassone E.E."/>
            <person name="Geib S.M."/>
            <person name="Hall B."/>
            <person name="Fabrick J.A."/>
            <person name="Brent C.S."/>
            <person name="Hull J.J."/>
        </authorList>
    </citation>
    <scope>NUCLEOTIDE SEQUENCE</scope>
</reference>
<keyword evidence="2" id="KW-0812">Transmembrane</keyword>
<proteinExistence type="predicted"/>
<sequence length="318" mass="33815">MSRHGPYPTARHSRNPWSGGHSESRSSSANSQTYHVIPPNHYVQVDPCWENEGQCHLMGHVGREAIVGPQHAIVGPQHAIVGPQNAIVGPQHPSQVGLATAVTPTGVYLVPKTLPPRPHHFTPVTESTGRRSRPMSSGAATPVSGGYGASETAVLPCGGHCIALETFCHHLLQVVFVAGILTGICLVVAGSALKGRGRRGPDLGVLTYIGAMVSLVSGLLLAIQCCSRPRPRPRRPRPGHSSAGHQALSGGHVLASGSHTLSSLPPRGEEIPLQPMQPLLGSLQRHPQGFMPHDHLENFNCRNDGGIPWWRRDNDSAA</sequence>
<evidence type="ECO:0000313" key="6">
    <source>
        <dbReference type="EMBL" id="JAQ14157.1"/>
    </source>
</evidence>
<feature type="region of interest" description="Disordered" evidence="1">
    <location>
        <begin position="1"/>
        <end position="33"/>
    </location>
</feature>
<evidence type="ECO:0000256" key="1">
    <source>
        <dbReference type="SAM" id="MobiDB-lite"/>
    </source>
</evidence>
<keyword evidence="2" id="KW-0472">Membrane</keyword>
<feature type="region of interest" description="Disordered" evidence="1">
    <location>
        <begin position="118"/>
        <end position="143"/>
    </location>
</feature>
<feature type="compositionally biased region" description="Low complexity" evidence="1">
    <location>
        <begin position="18"/>
        <end position="31"/>
    </location>
</feature>
<accession>A0A0A9Y2Q1</accession>
<reference evidence="4" key="3">
    <citation type="submission" date="2014-09" db="EMBL/GenBank/DDBJ databases">
        <authorList>
            <person name="Magalhaes I.L.F."/>
            <person name="Oliveira U."/>
            <person name="Santos F.R."/>
            <person name="Vidigal T.H.D.A."/>
            <person name="Brescovit A.D."/>
            <person name="Santos A.J."/>
        </authorList>
    </citation>
    <scope>NUCLEOTIDE SEQUENCE</scope>
</reference>
<dbReference type="AlphaFoldDB" id="A0A0A9Y2Q1"/>
<keyword evidence="2" id="KW-1133">Transmembrane helix</keyword>
<organism evidence="3">
    <name type="scientific">Lygus hesperus</name>
    <name type="common">Western plant bug</name>
    <dbReference type="NCBI Taxonomy" id="30085"/>
    <lineage>
        <taxon>Eukaryota</taxon>
        <taxon>Metazoa</taxon>
        <taxon>Ecdysozoa</taxon>
        <taxon>Arthropoda</taxon>
        <taxon>Hexapoda</taxon>
        <taxon>Insecta</taxon>
        <taxon>Pterygota</taxon>
        <taxon>Neoptera</taxon>
        <taxon>Paraneoptera</taxon>
        <taxon>Hemiptera</taxon>
        <taxon>Heteroptera</taxon>
        <taxon>Panheteroptera</taxon>
        <taxon>Cimicomorpha</taxon>
        <taxon>Miridae</taxon>
        <taxon>Mirini</taxon>
        <taxon>Lygus</taxon>
    </lineage>
</organism>
<gene>
    <name evidence="3" type="ORF">CM83_63272</name>
    <name evidence="5" type="ORF">g.57275</name>
    <name evidence="6" type="ORF">g.57278</name>
</gene>
<feature type="compositionally biased region" description="Basic residues" evidence="1">
    <location>
        <begin position="229"/>
        <end position="238"/>
    </location>
</feature>
<evidence type="ECO:0000313" key="4">
    <source>
        <dbReference type="EMBL" id="JAG60891.1"/>
    </source>
</evidence>
<dbReference type="EMBL" id="GBRD01004930">
    <property type="protein sequence ID" value="JAG60891.1"/>
    <property type="molecule type" value="Transcribed_RNA"/>
</dbReference>
<dbReference type="EMBL" id="GDHC01018311">
    <property type="protein sequence ID" value="JAQ00318.1"/>
    <property type="molecule type" value="Transcribed_RNA"/>
</dbReference>
<feature type="transmembrane region" description="Helical" evidence="2">
    <location>
        <begin position="205"/>
        <end position="223"/>
    </location>
</feature>
<name>A0A0A9Y2Q1_LYGHE</name>
<dbReference type="EMBL" id="GDHC01004472">
    <property type="protein sequence ID" value="JAQ14157.1"/>
    <property type="molecule type" value="Transcribed_RNA"/>
</dbReference>
<feature type="transmembrane region" description="Helical" evidence="2">
    <location>
        <begin position="171"/>
        <end position="193"/>
    </location>
</feature>
<protein>
    <submittedName>
        <fullName evidence="3">Uncharacterized protein</fullName>
    </submittedName>
</protein>
<reference evidence="3" key="1">
    <citation type="journal article" date="2014" name="PLoS ONE">
        <title>Transcriptome-Based Identification of ABC Transporters in the Western Tarnished Plant Bug Lygus hesperus.</title>
        <authorList>
            <person name="Hull J.J."/>
            <person name="Chaney K."/>
            <person name="Geib S.M."/>
            <person name="Fabrick J.A."/>
            <person name="Brent C.S."/>
            <person name="Walsh D."/>
            <person name="Lavine L.C."/>
        </authorList>
    </citation>
    <scope>NUCLEOTIDE SEQUENCE</scope>
</reference>
<evidence type="ECO:0000313" key="5">
    <source>
        <dbReference type="EMBL" id="JAQ00318.1"/>
    </source>
</evidence>
<evidence type="ECO:0000256" key="2">
    <source>
        <dbReference type="SAM" id="Phobius"/>
    </source>
</evidence>